<feature type="region of interest" description="Disordered" evidence="1">
    <location>
        <begin position="1"/>
        <end position="25"/>
    </location>
</feature>
<evidence type="ECO:0000256" key="1">
    <source>
        <dbReference type="SAM" id="MobiDB-lite"/>
    </source>
</evidence>
<accession>V4RH28</accession>
<protein>
    <submittedName>
        <fullName evidence="2">Uncharacterized protein</fullName>
    </submittedName>
</protein>
<comment type="caution">
    <text evidence="2">The sequence shown here is derived from an EMBL/GenBank/DDBJ whole genome shotgun (WGS) entry which is preliminary data.</text>
</comment>
<evidence type="ECO:0000313" key="2">
    <source>
        <dbReference type="EMBL" id="ESR22595.1"/>
    </source>
</evidence>
<organism evidence="2 3">
    <name type="scientific">Lutibaculum baratangense AMV1</name>
    <dbReference type="NCBI Taxonomy" id="631454"/>
    <lineage>
        <taxon>Bacteria</taxon>
        <taxon>Pseudomonadati</taxon>
        <taxon>Pseudomonadota</taxon>
        <taxon>Alphaproteobacteria</taxon>
        <taxon>Hyphomicrobiales</taxon>
        <taxon>Tepidamorphaceae</taxon>
        <taxon>Lutibaculum</taxon>
    </lineage>
</organism>
<dbReference type="Proteomes" id="UP000017819">
    <property type="component" value="Unassembled WGS sequence"/>
</dbReference>
<dbReference type="RefSeq" id="WP_023433841.1">
    <property type="nucleotide sequence ID" value="NZ_AWXZ01000040.1"/>
</dbReference>
<dbReference type="EMBL" id="AWXZ01000040">
    <property type="protein sequence ID" value="ESR22595.1"/>
    <property type="molecule type" value="Genomic_DNA"/>
</dbReference>
<feature type="compositionally biased region" description="Basic and acidic residues" evidence="1">
    <location>
        <begin position="16"/>
        <end position="25"/>
    </location>
</feature>
<dbReference type="STRING" id="631454.N177_3731"/>
<name>V4RH28_9HYPH</name>
<feature type="compositionally biased region" description="Polar residues" evidence="1">
    <location>
        <begin position="1"/>
        <end position="12"/>
    </location>
</feature>
<reference evidence="2 3" key="1">
    <citation type="journal article" date="2014" name="Genome Announc.">
        <title>Draft Genome Sequence of Lutibaculum baratangense Strain AMV1T, Isolated from a Mud Volcano in Andamans, India.</title>
        <authorList>
            <person name="Singh A."/>
            <person name="Sreenivas A."/>
            <person name="Sathyanarayana Reddy G."/>
            <person name="Pinnaka A.K."/>
            <person name="Shivaji S."/>
        </authorList>
    </citation>
    <scope>NUCLEOTIDE SEQUENCE [LARGE SCALE GENOMIC DNA]</scope>
    <source>
        <strain evidence="2 3">AMV1</strain>
    </source>
</reference>
<dbReference type="AlphaFoldDB" id="V4RH28"/>
<keyword evidence="3" id="KW-1185">Reference proteome</keyword>
<dbReference type="OrthoDB" id="8140909at2"/>
<gene>
    <name evidence="2" type="ORF">N177_3731</name>
</gene>
<proteinExistence type="predicted"/>
<sequence>MTQPSANGSSQIEPAKISDRHPALEGREDTATFALQAVQVPERHVPQTVHEAQKADLAVERSSCAGQTWPRIDASCLQAAEGGDTPRVIRTVAIEDRLGENTSVVMRTASTVTAAR</sequence>
<evidence type="ECO:0000313" key="3">
    <source>
        <dbReference type="Proteomes" id="UP000017819"/>
    </source>
</evidence>